<dbReference type="PROSITE" id="PS51263">
    <property type="entry name" value="ADF_H"/>
    <property type="match status" value="1"/>
</dbReference>
<dbReference type="GO" id="GO:0005737">
    <property type="term" value="C:cytoplasm"/>
    <property type="evidence" value="ECO:0007669"/>
    <property type="project" value="UniProtKB-SubCell"/>
</dbReference>
<dbReference type="GO" id="GO:0003779">
    <property type="term" value="F:actin binding"/>
    <property type="evidence" value="ECO:0007669"/>
    <property type="project" value="UniProtKB-KW"/>
</dbReference>
<evidence type="ECO:0000256" key="4">
    <source>
        <dbReference type="ARBA" id="ARBA00023203"/>
    </source>
</evidence>
<proteinExistence type="inferred from homology"/>
<dbReference type="SUPFAM" id="SSF55753">
    <property type="entry name" value="Actin depolymerizing proteins"/>
    <property type="match status" value="1"/>
</dbReference>
<dbReference type="PANTHER" id="PTHR11913">
    <property type="entry name" value="COFILIN-RELATED"/>
    <property type="match status" value="1"/>
</dbReference>
<comment type="subcellular location">
    <subcellularLocation>
        <location evidence="1">Cytoplasm</location>
    </subcellularLocation>
</comment>
<dbReference type="GO" id="GO:0030042">
    <property type="term" value="P:actin filament depolymerization"/>
    <property type="evidence" value="ECO:0007669"/>
    <property type="project" value="InterPro"/>
</dbReference>
<name>A0AAN7TLL8_9MYCE</name>
<evidence type="ECO:0000313" key="7">
    <source>
        <dbReference type="Proteomes" id="UP001344447"/>
    </source>
</evidence>
<keyword evidence="4" id="KW-0009">Actin-binding</keyword>
<organism evidence="6 7">
    <name type="scientific">Dictyostelium firmibasis</name>
    <dbReference type="NCBI Taxonomy" id="79012"/>
    <lineage>
        <taxon>Eukaryota</taxon>
        <taxon>Amoebozoa</taxon>
        <taxon>Evosea</taxon>
        <taxon>Eumycetozoa</taxon>
        <taxon>Dictyostelia</taxon>
        <taxon>Dictyosteliales</taxon>
        <taxon>Dictyosteliaceae</taxon>
        <taxon>Dictyostelium</taxon>
    </lineage>
</organism>
<feature type="domain" description="ADF-H" evidence="5">
    <location>
        <begin position="9"/>
        <end position="138"/>
    </location>
</feature>
<sequence length="142" mass="16168">MSTPSSPSSTIVKLSPECQQYYQDVRIKNKYQGVVYKINKETNQMIIDKTFQNGCSFNELIQCFKENECSIIVFKYVVLNSPKLYFIYWGSETAPQSDKVLYSNAKLTLAITLKGIDVKIAGTKNSELTEEIFKERGTPKQA</sequence>
<evidence type="ECO:0000256" key="3">
    <source>
        <dbReference type="ARBA" id="ARBA00022490"/>
    </source>
</evidence>
<keyword evidence="7" id="KW-1185">Reference proteome</keyword>
<evidence type="ECO:0000313" key="6">
    <source>
        <dbReference type="EMBL" id="KAK5575219.1"/>
    </source>
</evidence>
<evidence type="ECO:0000256" key="2">
    <source>
        <dbReference type="ARBA" id="ARBA00006844"/>
    </source>
</evidence>
<dbReference type="Pfam" id="PF00241">
    <property type="entry name" value="Cofilin_ADF"/>
    <property type="match status" value="1"/>
</dbReference>
<dbReference type="InterPro" id="IPR017904">
    <property type="entry name" value="ADF/Cofilin"/>
</dbReference>
<dbReference type="CDD" id="cd11286">
    <property type="entry name" value="ADF_cofilin_like"/>
    <property type="match status" value="1"/>
</dbReference>
<dbReference type="InterPro" id="IPR029006">
    <property type="entry name" value="ADF-H/Gelsolin-like_dom_sf"/>
</dbReference>
<reference evidence="6 7" key="1">
    <citation type="submission" date="2023-11" db="EMBL/GenBank/DDBJ databases">
        <title>Dfirmibasis_genome.</title>
        <authorList>
            <person name="Edelbroek B."/>
            <person name="Kjellin J."/>
            <person name="Jerlstrom-Hultqvist J."/>
            <person name="Soderbom F."/>
        </authorList>
    </citation>
    <scope>NUCLEOTIDE SEQUENCE [LARGE SCALE GENOMIC DNA]</scope>
    <source>
        <strain evidence="6 7">TNS-C-14</strain>
    </source>
</reference>
<evidence type="ECO:0000256" key="1">
    <source>
        <dbReference type="ARBA" id="ARBA00004496"/>
    </source>
</evidence>
<gene>
    <name evidence="6" type="ORF">RB653_010475</name>
</gene>
<keyword evidence="3" id="KW-0963">Cytoplasm</keyword>
<dbReference type="InterPro" id="IPR002108">
    <property type="entry name" value="ADF-H"/>
</dbReference>
<accession>A0AAN7TLL8</accession>
<dbReference type="Gene3D" id="3.40.20.10">
    <property type="entry name" value="Severin"/>
    <property type="match status" value="1"/>
</dbReference>
<dbReference type="AlphaFoldDB" id="A0AAN7TLL8"/>
<comment type="caution">
    <text evidence="6">The sequence shown here is derived from an EMBL/GenBank/DDBJ whole genome shotgun (WGS) entry which is preliminary data.</text>
</comment>
<dbReference type="SMART" id="SM00102">
    <property type="entry name" value="ADF"/>
    <property type="match status" value="1"/>
</dbReference>
<dbReference type="Proteomes" id="UP001344447">
    <property type="component" value="Unassembled WGS sequence"/>
</dbReference>
<evidence type="ECO:0000259" key="5">
    <source>
        <dbReference type="PROSITE" id="PS51263"/>
    </source>
</evidence>
<dbReference type="EMBL" id="JAVFKY010000006">
    <property type="protein sequence ID" value="KAK5575219.1"/>
    <property type="molecule type" value="Genomic_DNA"/>
</dbReference>
<dbReference type="GO" id="GO:0015629">
    <property type="term" value="C:actin cytoskeleton"/>
    <property type="evidence" value="ECO:0007669"/>
    <property type="project" value="InterPro"/>
</dbReference>
<comment type="similarity">
    <text evidence="2">Belongs to the actin-binding proteins ADF family.</text>
</comment>
<protein>
    <recommendedName>
        <fullName evidence="5">ADF-H domain-containing protein</fullName>
    </recommendedName>
</protein>